<dbReference type="RefSeq" id="WP_098783383.1">
    <property type="nucleotide sequence ID" value="NZ_NULI01000146.1"/>
</dbReference>
<keyword evidence="1" id="KW-1133">Transmembrane helix</keyword>
<dbReference type="AlphaFoldDB" id="A0A9X7GU31"/>
<proteinExistence type="predicted"/>
<feature type="transmembrane region" description="Helical" evidence="1">
    <location>
        <begin position="6"/>
        <end position="25"/>
    </location>
</feature>
<keyword evidence="1" id="KW-0812">Transmembrane</keyword>
<evidence type="ECO:0000256" key="1">
    <source>
        <dbReference type="SAM" id="Phobius"/>
    </source>
</evidence>
<name>A0A9X7GU31_BACCE</name>
<gene>
    <name evidence="2" type="ORF">COC69_24030</name>
</gene>
<sequence>MEYERLITTVVSGLIGIIIGHFFTLKRERRGRVYKNKEKVLKEVYAPIYKILSPDFGYSSEYKGTVKIKEIEEIVHNNSELVETQLIQMVKDTRAGIRMVDGPTGEKDDFTVVYDHDKKFFTYIRDQYNSLKKELGLPYDKKVK</sequence>
<organism evidence="2 3">
    <name type="scientific">Bacillus cereus</name>
    <dbReference type="NCBI Taxonomy" id="1396"/>
    <lineage>
        <taxon>Bacteria</taxon>
        <taxon>Bacillati</taxon>
        <taxon>Bacillota</taxon>
        <taxon>Bacilli</taxon>
        <taxon>Bacillales</taxon>
        <taxon>Bacillaceae</taxon>
        <taxon>Bacillus</taxon>
        <taxon>Bacillus cereus group</taxon>
    </lineage>
</organism>
<evidence type="ECO:0000313" key="2">
    <source>
        <dbReference type="EMBL" id="PGS73066.1"/>
    </source>
</evidence>
<accession>A0A9X7GU31</accession>
<keyword evidence="1" id="KW-0472">Membrane</keyword>
<comment type="caution">
    <text evidence="2">The sequence shown here is derived from an EMBL/GenBank/DDBJ whole genome shotgun (WGS) entry which is preliminary data.</text>
</comment>
<protein>
    <submittedName>
        <fullName evidence="2">Uncharacterized protein</fullName>
    </submittedName>
</protein>
<evidence type="ECO:0000313" key="3">
    <source>
        <dbReference type="Proteomes" id="UP000224203"/>
    </source>
</evidence>
<dbReference type="EMBL" id="NULI01000146">
    <property type="protein sequence ID" value="PGS73066.1"/>
    <property type="molecule type" value="Genomic_DNA"/>
</dbReference>
<reference evidence="2 3" key="1">
    <citation type="submission" date="2017-09" db="EMBL/GenBank/DDBJ databases">
        <title>Large-scale bioinformatics analysis of Bacillus genomes uncovers conserved roles of natural products in bacterial physiology.</title>
        <authorList>
            <consortium name="Agbiome Team Llc"/>
            <person name="Bleich R.M."/>
            <person name="Grubbs K.J."/>
            <person name="Santa Maria K.C."/>
            <person name="Allen S.E."/>
            <person name="Farag S."/>
            <person name="Shank E.A."/>
            <person name="Bowers A."/>
        </authorList>
    </citation>
    <scope>NUCLEOTIDE SEQUENCE [LARGE SCALE GENOMIC DNA]</scope>
    <source>
        <strain evidence="2 3">AFS041711</strain>
    </source>
</reference>
<dbReference type="Proteomes" id="UP000224203">
    <property type="component" value="Unassembled WGS sequence"/>
</dbReference>